<evidence type="ECO:0000256" key="3">
    <source>
        <dbReference type="ARBA" id="ARBA00022741"/>
    </source>
</evidence>
<dbReference type="GO" id="GO:0016887">
    <property type="term" value="F:ATP hydrolysis activity"/>
    <property type="evidence" value="ECO:0007669"/>
    <property type="project" value="InterPro"/>
</dbReference>
<dbReference type="InterPro" id="IPR003439">
    <property type="entry name" value="ABC_transporter-like_ATP-bd"/>
</dbReference>
<evidence type="ECO:0000259" key="5">
    <source>
        <dbReference type="PROSITE" id="PS50893"/>
    </source>
</evidence>
<dbReference type="SMART" id="SM00382">
    <property type="entry name" value="AAA"/>
    <property type="match status" value="2"/>
</dbReference>
<dbReference type="AlphaFoldDB" id="A0A317ZQZ2"/>
<feature type="domain" description="ABC transporter" evidence="5">
    <location>
        <begin position="274"/>
        <end position="517"/>
    </location>
</feature>
<dbReference type="Gene3D" id="3.40.50.300">
    <property type="entry name" value="P-loop containing nucleotide triphosphate hydrolases"/>
    <property type="match status" value="2"/>
</dbReference>
<dbReference type="Pfam" id="PF00005">
    <property type="entry name" value="ABC_tran"/>
    <property type="match status" value="2"/>
</dbReference>
<keyword evidence="7" id="KW-1185">Reference proteome</keyword>
<accession>A0A317ZQZ2</accession>
<dbReference type="GO" id="GO:0005524">
    <property type="term" value="F:ATP binding"/>
    <property type="evidence" value="ECO:0007669"/>
    <property type="project" value="UniProtKB-KW"/>
</dbReference>
<dbReference type="InterPro" id="IPR050107">
    <property type="entry name" value="ABC_carbohydrate_import_ATPase"/>
</dbReference>
<reference evidence="6 7" key="1">
    <citation type="submission" date="2018-05" db="EMBL/GenBank/DDBJ databases">
        <title>Genetic diversity of glacier-inhabiting Cryobacterium bacteria in China and description of Cryobacterium mengkeensis sp. nov. and Arthrobacter glacialis sp. nov.</title>
        <authorList>
            <person name="Liu Q."/>
            <person name="Xin Y.-H."/>
        </authorList>
    </citation>
    <scope>NUCLEOTIDE SEQUENCE [LARGE SCALE GENOMIC DNA]</scope>
    <source>
        <strain evidence="6 7">SK-1</strain>
    </source>
</reference>
<evidence type="ECO:0000313" key="6">
    <source>
        <dbReference type="EMBL" id="PXA68910.1"/>
    </source>
</evidence>
<dbReference type="InterPro" id="IPR003593">
    <property type="entry name" value="AAA+_ATPase"/>
</dbReference>
<feature type="domain" description="ABC transporter" evidence="5">
    <location>
        <begin position="19"/>
        <end position="261"/>
    </location>
</feature>
<protein>
    <submittedName>
        <fullName evidence="6">Sugar ABC transporter ATP-binding protein</fullName>
    </submittedName>
</protein>
<dbReference type="PROSITE" id="PS00211">
    <property type="entry name" value="ABC_TRANSPORTER_1"/>
    <property type="match status" value="1"/>
</dbReference>
<organism evidence="6 7">
    <name type="scientific">Cryobacterium arcticum</name>
    <dbReference type="NCBI Taxonomy" id="670052"/>
    <lineage>
        <taxon>Bacteria</taxon>
        <taxon>Bacillati</taxon>
        <taxon>Actinomycetota</taxon>
        <taxon>Actinomycetes</taxon>
        <taxon>Micrococcales</taxon>
        <taxon>Microbacteriaceae</taxon>
        <taxon>Cryobacterium</taxon>
    </lineage>
</organism>
<dbReference type="SUPFAM" id="SSF52540">
    <property type="entry name" value="P-loop containing nucleoside triphosphate hydrolases"/>
    <property type="match status" value="2"/>
</dbReference>
<dbReference type="OrthoDB" id="39350at2"/>
<keyword evidence="4 6" id="KW-0067">ATP-binding</keyword>
<dbReference type="PANTHER" id="PTHR43790:SF9">
    <property type="entry name" value="GALACTOFURANOSE TRANSPORTER ATP-BINDING PROTEIN YTFR"/>
    <property type="match status" value="1"/>
</dbReference>
<sequence>MPSTSTPSERTPEALAPLLKIENLSKTFGGLTALSHVDLDVFPGQIHGLLGENGSGKSTLIKILSGFYTSDAGARAWLRGTPITLPIAPGYFRQLGISFVHQDLGLVPELSVVENLRISTIVAGRGPLINWKKEQAIAAETFARFGLSIDPRETVDRLGDTDRALIAILRAVSELGDHRALLVLDEPTVFLPKEDTDLLFRVVKELVADGGMSALLVSHDMTEVLEHTDRVTVLRTGEVQAHLDTAGTTDEQLVQLIVGRSLRPAKQAAPTNTHHAGAVARVDDLVTGHVDGLSFDVAAGEIVGLTGLAGSGFEDALAGIYGATPATGQLTLVGTRTSLKDASPRDSLKTGIVYVPADRKTQGGVGELTVEQNVTLPVIGKFRSWFGLNAAGLSRRAEEIAESYDIRPRNPGALFSTLSGGNQQKAVLGKWLQDDPQLILLQEPTQGVDIGARSIIFELLRTTAAGGVPIICASSDYDQLAAVCDRVIVLAHGRPHAELTGADLTHEAIAASVITSLTETPALLKESVS</sequence>
<evidence type="ECO:0000256" key="2">
    <source>
        <dbReference type="ARBA" id="ARBA00022737"/>
    </source>
</evidence>
<evidence type="ECO:0000256" key="1">
    <source>
        <dbReference type="ARBA" id="ARBA00022448"/>
    </source>
</evidence>
<keyword evidence="3" id="KW-0547">Nucleotide-binding</keyword>
<dbReference type="InterPro" id="IPR017871">
    <property type="entry name" value="ABC_transporter-like_CS"/>
</dbReference>
<name>A0A317ZQZ2_9MICO</name>
<keyword evidence="1" id="KW-0813">Transport</keyword>
<dbReference type="Proteomes" id="UP000246722">
    <property type="component" value="Unassembled WGS sequence"/>
</dbReference>
<keyword evidence="2" id="KW-0677">Repeat</keyword>
<dbReference type="PANTHER" id="PTHR43790">
    <property type="entry name" value="CARBOHYDRATE TRANSPORT ATP-BINDING PROTEIN MG119-RELATED"/>
    <property type="match status" value="1"/>
</dbReference>
<dbReference type="CDD" id="cd03215">
    <property type="entry name" value="ABC_Carb_Monos_II"/>
    <property type="match status" value="1"/>
</dbReference>
<evidence type="ECO:0000313" key="7">
    <source>
        <dbReference type="Proteomes" id="UP000246722"/>
    </source>
</evidence>
<dbReference type="InterPro" id="IPR027417">
    <property type="entry name" value="P-loop_NTPase"/>
</dbReference>
<evidence type="ECO:0000256" key="4">
    <source>
        <dbReference type="ARBA" id="ARBA00022840"/>
    </source>
</evidence>
<dbReference type="PROSITE" id="PS50893">
    <property type="entry name" value="ABC_TRANSPORTER_2"/>
    <property type="match status" value="2"/>
</dbReference>
<dbReference type="EMBL" id="QHLY01000012">
    <property type="protein sequence ID" value="PXA68910.1"/>
    <property type="molecule type" value="Genomic_DNA"/>
</dbReference>
<proteinExistence type="predicted"/>
<comment type="caution">
    <text evidence="6">The sequence shown here is derived from an EMBL/GenBank/DDBJ whole genome shotgun (WGS) entry which is preliminary data.</text>
</comment>
<gene>
    <name evidence="6" type="ORF">CTB96_17255</name>
</gene>